<dbReference type="Proteomes" id="UP000887116">
    <property type="component" value="Unassembled WGS sequence"/>
</dbReference>
<dbReference type="AlphaFoldDB" id="A0A8X6FU40"/>
<evidence type="ECO:0000313" key="2">
    <source>
        <dbReference type="Proteomes" id="UP000887116"/>
    </source>
</evidence>
<sequence>MEFKAHIEKLGGAKNWNKWKRQIELLLRHHDVIYRDRECPSLPAEASAEATAAYEKAQKAFVKDDSLA</sequence>
<protein>
    <submittedName>
        <fullName evidence="1">Uncharacterized protein</fullName>
    </submittedName>
</protein>
<dbReference type="OrthoDB" id="6431929at2759"/>
<proteinExistence type="predicted"/>
<accession>A0A8X6FU40</accession>
<evidence type="ECO:0000313" key="1">
    <source>
        <dbReference type="EMBL" id="GFQ67258.1"/>
    </source>
</evidence>
<keyword evidence="2" id="KW-1185">Reference proteome</keyword>
<dbReference type="EMBL" id="BMAO01020426">
    <property type="protein sequence ID" value="GFQ67258.1"/>
    <property type="molecule type" value="Genomic_DNA"/>
</dbReference>
<comment type="caution">
    <text evidence="1">The sequence shown here is derived from an EMBL/GenBank/DDBJ whole genome shotgun (WGS) entry which is preliminary data.</text>
</comment>
<reference evidence="1" key="1">
    <citation type="submission" date="2020-07" db="EMBL/GenBank/DDBJ databases">
        <title>Multicomponent nature underlies the extraordinary mechanical properties of spider dragline silk.</title>
        <authorList>
            <person name="Kono N."/>
            <person name="Nakamura H."/>
            <person name="Mori M."/>
            <person name="Yoshida Y."/>
            <person name="Ohtoshi R."/>
            <person name="Malay A.D."/>
            <person name="Moran D.A.P."/>
            <person name="Tomita M."/>
            <person name="Numata K."/>
            <person name="Arakawa K."/>
        </authorList>
    </citation>
    <scope>NUCLEOTIDE SEQUENCE</scope>
</reference>
<gene>
    <name evidence="1" type="primary">AVEN_81827_1</name>
    <name evidence="1" type="ORF">TNCT_559231</name>
</gene>
<organism evidence="1 2">
    <name type="scientific">Trichonephila clavata</name>
    <name type="common">Joro spider</name>
    <name type="synonym">Nephila clavata</name>
    <dbReference type="NCBI Taxonomy" id="2740835"/>
    <lineage>
        <taxon>Eukaryota</taxon>
        <taxon>Metazoa</taxon>
        <taxon>Ecdysozoa</taxon>
        <taxon>Arthropoda</taxon>
        <taxon>Chelicerata</taxon>
        <taxon>Arachnida</taxon>
        <taxon>Araneae</taxon>
        <taxon>Araneomorphae</taxon>
        <taxon>Entelegynae</taxon>
        <taxon>Araneoidea</taxon>
        <taxon>Nephilidae</taxon>
        <taxon>Trichonephila</taxon>
    </lineage>
</organism>
<name>A0A8X6FU40_TRICU</name>